<dbReference type="STRING" id="1385510.GCA_000425205_01591"/>
<name>A0A0A5GPA4_9BACI</name>
<accession>A0A0A5GPA4</accession>
<reference evidence="1 2" key="1">
    <citation type="submission" date="2013-08" db="EMBL/GenBank/DDBJ databases">
        <authorList>
            <person name="Huang J."/>
            <person name="Wang G."/>
        </authorList>
    </citation>
    <scope>NUCLEOTIDE SEQUENCE [LARGE SCALE GENOMIC DNA]</scope>
    <source>
        <strain evidence="1 2">JSM 076056</strain>
    </source>
</reference>
<evidence type="ECO:0000313" key="1">
    <source>
        <dbReference type="EMBL" id="KGX93053.1"/>
    </source>
</evidence>
<sequence length="71" mass="7986">MISEQSTPAQIVDRYPSTKSILLHYEVDDSSSLPLHELVSNRTGKLERLLSQLERAADLDSPRCVPKGYET</sequence>
<protein>
    <submittedName>
        <fullName evidence="1">Uncharacterized protein</fullName>
    </submittedName>
</protein>
<dbReference type="EMBL" id="AVPE01000004">
    <property type="protein sequence ID" value="KGX93053.1"/>
    <property type="molecule type" value="Genomic_DNA"/>
</dbReference>
<proteinExistence type="predicted"/>
<evidence type="ECO:0000313" key="2">
    <source>
        <dbReference type="Proteomes" id="UP000030528"/>
    </source>
</evidence>
<comment type="caution">
    <text evidence="1">The sequence shown here is derived from an EMBL/GenBank/DDBJ whole genome shotgun (WGS) entry which is preliminary data.</text>
</comment>
<dbReference type="RefSeq" id="WP_026800024.1">
    <property type="nucleotide sequence ID" value="NZ_AULI01000006.1"/>
</dbReference>
<keyword evidence="2" id="KW-1185">Reference proteome</keyword>
<organism evidence="1 2">
    <name type="scientific">Pontibacillus halophilus JSM 076056 = DSM 19796</name>
    <dbReference type="NCBI Taxonomy" id="1385510"/>
    <lineage>
        <taxon>Bacteria</taxon>
        <taxon>Bacillati</taxon>
        <taxon>Bacillota</taxon>
        <taxon>Bacilli</taxon>
        <taxon>Bacillales</taxon>
        <taxon>Bacillaceae</taxon>
        <taxon>Pontibacillus</taxon>
    </lineage>
</organism>
<dbReference type="Proteomes" id="UP000030528">
    <property type="component" value="Unassembled WGS sequence"/>
</dbReference>
<dbReference type="AlphaFoldDB" id="A0A0A5GPA4"/>
<gene>
    <name evidence="1" type="ORF">N781_13790</name>
</gene>